<dbReference type="Proteomes" id="UP000285262">
    <property type="component" value="Unassembled WGS sequence"/>
</dbReference>
<accession>A0A415FLI8</accession>
<dbReference type="EMBL" id="QRNG01000026">
    <property type="protein sequence ID" value="RHK23744.1"/>
    <property type="molecule type" value="Genomic_DNA"/>
</dbReference>
<feature type="compositionally biased region" description="Low complexity" evidence="1">
    <location>
        <begin position="37"/>
        <end position="63"/>
    </location>
</feature>
<gene>
    <name evidence="2" type="ORF">DW072_09475</name>
</gene>
<evidence type="ECO:0000256" key="1">
    <source>
        <dbReference type="SAM" id="MobiDB-lite"/>
    </source>
</evidence>
<evidence type="ECO:0000313" key="3">
    <source>
        <dbReference type="Proteomes" id="UP000285262"/>
    </source>
</evidence>
<dbReference type="AlphaFoldDB" id="A0A415FLI8"/>
<protein>
    <submittedName>
        <fullName evidence="2">Uncharacterized protein</fullName>
    </submittedName>
</protein>
<feature type="non-terminal residue" evidence="2">
    <location>
        <position position="1"/>
    </location>
</feature>
<name>A0A415FLI8_BIFAD</name>
<evidence type="ECO:0000313" key="2">
    <source>
        <dbReference type="EMBL" id="RHK23744.1"/>
    </source>
</evidence>
<reference evidence="2 3" key="1">
    <citation type="submission" date="2018-08" db="EMBL/GenBank/DDBJ databases">
        <title>A genome reference for cultivated species of the human gut microbiota.</title>
        <authorList>
            <person name="Zou Y."/>
            <person name="Xue W."/>
            <person name="Luo G."/>
        </authorList>
    </citation>
    <scope>NUCLEOTIDE SEQUENCE [LARGE SCALE GENOMIC DNA]</scope>
    <source>
        <strain evidence="2 3">AF45-19</strain>
    </source>
</reference>
<sequence>ASAKAKLAQADAAVKDAEAKLKDAKVRLADLERQAESGSSSTGKDTGSATGSTTATVSTPASADVANKAAVRTNSTAKLGATGVDTAEVMVFAMVLATAAGATMELRRRGQGRYDVMARHAR</sequence>
<feature type="region of interest" description="Disordered" evidence="1">
    <location>
        <begin position="31"/>
        <end position="66"/>
    </location>
</feature>
<organism evidence="2 3">
    <name type="scientific">Bifidobacterium adolescentis</name>
    <dbReference type="NCBI Taxonomy" id="1680"/>
    <lineage>
        <taxon>Bacteria</taxon>
        <taxon>Bacillati</taxon>
        <taxon>Actinomycetota</taxon>
        <taxon>Actinomycetes</taxon>
        <taxon>Bifidobacteriales</taxon>
        <taxon>Bifidobacteriaceae</taxon>
        <taxon>Bifidobacterium</taxon>
    </lineage>
</organism>
<comment type="caution">
    <text evidence="2">The sequence shown here is derived from an EMBL/GenBank/DDBJ whole genome shotgun (WGS) entry which is preliminary data.</text>
</comment>
<proteinExistence type="predicted"/>